<dbReference type="AlphaFoldDB" id="A0A914LQU2"/>
<feature type="coiled-coil region" evidence="1">
    <location>
        <begin position="545"/>
        <end position="572"/>
    </location>
</feature>
<evidence type="ECO:0000313" key="3">
    <source>
        <dbReference type="Proteomes" id="UP000887563"/>
    </source>
</evidence>
<proteinExistence type="predicted"/>
<feature type="region of interest" description="Disordered" evidence="2">
    <location>
        <begin position="355"/>
        <end position="396"/>
    </location>
</feature>
<reference evidence="4" key="1">
    <citation type="submission" date="2022-11" db="UniProtKB">
        <authorList>
            <consortium name="WormBaseParasite"/>
        </authorList>
    </citation>
    <scope>IDENTIFICATION</scope>
</reference>
<name>A0A914LQU2_MELIC</name>
<organism evidence="3 4">
    <name type="scientific">Meloidogyne incognita</name>
    <name type="common">Southern root-knot nematode worm</name>
    <name type="synonym">Oxyuris incognita</name>
    <dbReference type="NCBI Taxonomy" id="6306"/>
    <lineage>
        <taxon>Eukaryota</taxon>
        <taxon>Metazoa</taxon>
        <taxon>Ecdysozoa</taxon>
        <taxon>Nematoda</taxon>
        <taxon>Chromadorea</taxon>
        <taxon>Rhabditida</taxon>
        <taxon>Tylenchina</taxon>
        <taxon>Tylenchomorpha</taxon>
        <taxon>Tylenchoidea</taxon>
        <taxon>Meloidogynidae</taxon>
        <taxon>Meloidogyninae</taxon>
        <taxon>Meloidogyne</taxon>
        <taxon>Meloidogyne incognita group</taxon>
    </lineage>
</organism>
<evidence type="ECO:0000256" key="2">
    <source>
        <dbReference type="SAM" id="MobiDB-lite"/>
    </source>
</evidence>
<sequence>MGVRCGGNSKYGGTRAFHTFCLLGKIKLIIRRFNTQIQHNIQKITSASTSNSADVLAKILRGFINVNEEKQFVGEETSNIPIPQQREQSISPFKFSSNTNDFNPLIIVEERKESRGESPSLITGSIGQEYDEELNRRALKRKNDNKTKSCDSTTSSSSSLSKRRNAGGSKSLLTAATAAALMAPSPLGQVPSIPGVIAVAVSPAAQLFREDDWSWHRNPAAAIRSGGTNKQTPVWKYFVYNKAENLSRCIVGNCTYQLKGPHTSTLACHLKKHTAEYAEFQRLKSEYTRERIASGHGQAIASLGATTADCGGGDSSCSTPGSVSSFFPFSVQNVDIESKSDESLYFNQKYSISVGNHSSSSPSSSTTTPSPLKQHINNSSSFEEQIKQEQQQQHFQQQQQTNGFCNKQNNGCFPQFEGLHFMMAALANAQQQQQKTPQIVNRLPPNNEHLFSNNKDKEGVNLMNILNMLNKKPVNNDNWHLKSNNNCEDKKEEYKQELNSSFHQKPLNNKILENNNIKQELNEDNNIADNKHTDNKHNPHSVEHLLGTTNNVEETNKTKEKLNEQVACFSNEQLVFVSMERLLLSLGTSFSRSELIRLLENPFVGECFSEWTLERINKVLDKQLILVRDKTREYLQTIATTNGFALIAEFCCVSCWSIHLSDEEQCQTNFDSCCDGVAKDCVVNNSFCCTLFASFHKDGINNSLLLGIQKINETTINSVNNLIENVFACFNMPSTFPTPTNLFIRPKQIAIHLQQQQQQCSSSFNFIISNNAEFSCDIPTISEILYGSGSKIKISNKNEEEEKWMERSAILLYNSKEKLNIN</sequence>
<feature type="compositionally biased region" description="Low complexity" evidence="2">
    <location>
        <begin position="358"/>
        <end position="371"/>
    </location>
</feature>
<accession>A0A914LQU2</accession>
<evidence type="ECO:0000313" key="4">
    <source>
        <dbReference type="WBParaSite" id="Minc3s00772g17141"/>
    </source>
</evidence>
<keyword evidence="3" id="KW-1185">Reference proteome</keyword>
<dbReference type="Proteomes" id="UP000887563">
    <property type="component" value="Unplaced"/>
</dbReference>
<feature type="region of interest" description="Disordered" evidence="2">
    <location>
        <begin position="139"/>
        <end position="167"/>
    </location>
</feature>
<feature type="compositionally biased region" description="Low complexity" evidence="2">
    <location>
        <begin position="150"/>
        <end position="160"/>
    </location>
</feature>
<dbReference type="WBParaSite" id="Minc3s00772g17141">
    <property type="protein sequence ID" value="Minc3s00772g17141"/>
    <property type="gene ID" value="Minc3s00772g17141"/>
</dbReference>
<protein>
    <submittedName>
        <fullName evidence="4">BED-type domain-containing protein</fullName>
    </submittedName>
</protein>
<dbReference type="PANTHER" id="PTHR42264">
    <property type="entry name" value="EPHRIN_REC_LIKE DOMAIN-CONTAINING PROTEIN"/>
    <property type="match status" value="1"/>
</dbReference>
<feature type="compositionally biased region" description="Basic and acidic residues" evidence="2">
    <location>
        <begin position="139"/>
        <end position="149"/>
    </location>
</feature>
<dbReference type="PANTHER" id="PTHR42264:SF6">
    <property type="entry name" value="TRANSMEMBRANE PROTEIN"/>
    <property type="match status" value="1"/>
</dbReference>
<keyword evidence="1" id="KW-0175">Coiled coil</keyword>
<evidence type="ECO:0000256" key="1">
    <source>
        <dbReference type="SAM" id="Coils"/>
    </source>
</evidence>